<name>A0ABQ8F5A1_9FUNG</name>
<dbReference type="Proteomes" id="UP001648503">
    <property type="component" value="Unassembled WGS sequence"/>
</dbReference>
<proteinExistence type="inferred from homology"/>
<dbReference type="SUPFAM" id="SSF49764">
    <property type="entry name" value="HSP20-like chaperones"/>
    <property type="match status" value="1"/>
</dbReference>
<evidence type="ECO:0000256" key="2">
    <source>
        <dbReference type="PROSITE-ProRule" id="PRU00285"/>
    </source>
</evidence>
<sequence>MLPETRSLMEPMLGRFGASGHGYSHPFSRHFPVFPSLMFNPDPFTSSMQQQLRYPLMDVHETEQAYVVSAEVPGVPRNSLNCEVVHGDTLVISGKFIAGADKGASEVAPDNVNVGSDNAAAGSDSITDTDHNQDRASAGEIETTAEKGGKAVLDNATMHTNERVYGSFRRSISFASRIDAAKLKATLKDGVLTVQIPKDADTSEPVSICVE</sequence>
<dbReference type="EMBL" id="JAFCIX010000388">
    <property type="protein sequence ID" value="KAH6592196.1"/>
    <property type="molecule type" value="Genomic_DNA"/>
</dbReference>
<evidence type="ECO:0000259" key="4">
    <source>
        <dbReference type="PROSITE" id="PS01031"/>
    </source>
</evidence>
<comment type="caution">
    <text evidence="5">The sequence shown here is derived from an EMBL/GenBank/DDBJ whole genome shotgun (WGS) entry which is preliminary data.</text>
</comment>
<keyword evidence="1" id="KW-0346">Stress response</keyword>
<evidence type="ECO:0000256" key="3">
    <source>
        <dbReference type="RuleBase" id="RU003616"/>
    </source>
</evidence>
<dbReference type="InterPro" id="IPR031107">
    <property type="entry name" value="Small_HSP"/>
</dbReference>
<dbReference type="CDD" id="cd06464">
    <property type="entry name" value="ACD_sHsps-like"/>
    <property type="match status" value="1"/>
</dbReference>
<comment type="similarity">
    <text evidence="2 3">Belongs to the small heat shock protein (HSP20) family.</text>
</comment>
<dbReference type="PROSITE" id="PS01031">
    <property type="entry name" value="SHSP"/>
    <property type="match status" value="1"/>
</dbReference>
<feature type="domain" description="SHSP" evidence="4">
    <location>
        <begin position="47"/>
        <end position="211"/>
    </location>
</feature>
<evidence type="ECO:0000256" key="1">
    <source>
        <dbReference type="ARBA" id="ARBA00023016"/>
    </source>
</evidence>
<evidence type="ECO:0000313" key="6">
    <source>
        <dbReference type="Proteomes" id="UP001648503"/>
    </source>
</evidence>
<dbReference type="PANTHER" id="PTHR11527">
    <property type="entry name" value="HEAT-SHOCK PROTEIN 20 FAMILY MEMBER"/>
    <property type="match status" value="1"/>
</dbReference>
<dbReference type="Pfam" id="PF00011">
    <property type="entry name" value="HSP20"/>
    <property type="match status" value="1"/>
</dbReference>
<reference evidence="5 6" key="1">
    <citation type="submission" date="2021-02" db="EMBL/GenBank/DDBJ databases">
        <title>Variation within the Batrachochytrium salamandrivorans European outbreak.</title>
        <authorList>
            <person name="Kelly M."/>
            <person name="Pasmans F."/>
            <person name="Shea T.P."/>
            <person name="Munoz J.F."/>
            <person name="Carranza S."/>
            <person name="Cuomo C.A."/>
            <person name="Martel A."/>
        </authorList>
    </citation>
    <scope>NUCLEOTIDE SEQUENCE [LARGE SCALE GENOMIC DNA]</scope>
    <source>
        <strain evidence="5 6">AMFP18/2</strain>
    </source>
</reference>
<evidence type="ECO:0000313" key="5">
    <source>
        <dbReference type="EMBL" id="KAH6592196.1"/>
    </source>
</evidence>
<dbReference type="InterPro" id="IPR008978">
    <property type="entry name" value="HSP20-like_chaperone"/>
</dbReference>
<keyword evidence="6" id="KW-1185">Reference proteome</keyword>
<protein>
    <recommendedName>
        <fullName evidence="4">SHSP domain-containing protein</fullName>
    </recommendedName>
</protein>
<dbReference type="InterPro" id="IPR002068">
    <property type="entry name" value="A-crystallin/Hsp20_dom"/>
</dbReference>
<dbReference type="Gene3D" id="2.60.40.790">
    <property type="match status" value="1"/>
</dbReference>
<accession>A0ABQ8F5A1</accession>
<gene>
    <name evidence="5" type="ORF">BASA50_008189</name>
</gene>
<organism evidence="5 6">
    <name type="scientific">Batrachochytrium salamandrivorans</name>
    <dbReference type="NCBI Taxonomy" id="1357716"/>
    <lineage>
        <taxon>Eukaryota</taxon>
        <taxon>Fungi</taxon>
        <taxon>Fungi incertae sedis</taxon>
        <taxon>Chytridiomycota</taxon>
        <taxon>Chytridiomycota incertae sedis</taxon>
        <taxon>Chytridiomycetes</taxon>
        <taxon>Rhizophydiales</taxon>
        <taxon>Rhizophydiales incertae sedis</taxon>
        <taxon>Batrachochytrium</taxon>
    </lineage>
</organism>